<dbReference type="Gene3D" id="3.30.56.10">
    <property type="match status" value="2"/>
</dbReference>
<dbReference type="SMART" id="SM00896">
    <property type="entry name" value="FDX-ACB"/>
    <property type="match status" value="1"/>
</dbReference>
<evidence type="ECO:0000256" key="13">
    <source>
        <dbReference type="ARBA" id="ARBA00049255"/>
    </source>
</evidence>
<dbReference type="Pfam" id="PF03483">
    <property type="entry name" value="B3_4"/>
    <property type="match status" value="1"/>
</dbReference>
<dbReference type="AlphaFoldDB" id="A0A1G1V7D1"/>
<evidence type="ECO:0000259" key="14">
    <source>
        <dbReference type="PROSITE" id="PS51447"/>
    </source>
</evidence>
<evidence type="ECO:0000313" key="17">
    <source>
        <dbReference type="Proteomes" id="UP000178319"/>
    </source>
</evidence>
<evidence type="ECO:0000256" key="7">
    <source>
        <dbReference type="ARBA" id="ARBA00022741"/>
    </source>
</evidence>
<evidence type="ECO:0000256" key="1">
    <source>
        <dbReference type="ARBA" id="ARBA00001946"/>
    </source>
</evidence>
<dbReference type="Pfam" id="PF17759">
    <property type="entry name" value="tRNA_synthFbeta"/>
    <property type="match status" value="1"/>
</dbReference>
<dbReference type="InterPro" id="IPR041616">
    <property type="entry name" value="PheRS_beta_core"/>
</dbReference>
<dbReference type="Pfam" id="PF03484">
    <property type="entry name" value="B5"/>
    <property type="match status" value="1"/>
</dbReference>
<dbReference type="EC" id="6.1.1.20" evidence="4"/>
<proteinExistence type="inferred from homology"/>
<dbReference type="PANTHER" id="PTHR10947">
    <property type="entry name" value="PHENYLALANYL-TRNA SYNTHETASE BETA CHAIN AND LEUCINE-RICH REPEAT-CONTAINING PROTEIN 47"/>
    <property type="match status" value="1"/>
</dbReference>
<protein>
    <recommendedName>
        <fullName evidence="4">phenylalanine--tRNA ligase</fullName>
        <ecNumber evidence="4">6.1.1.20</ecNumber>
    </recommendedName>
    <alternativeName>
        <fullName evidence="12">Phenylalanyl-tRNA synthetase beta subunit</fullName>
    </alternativeName>
</protein>
<dbReference type="InterPro" id="IPR004532">
    <property type="entry name" value="Phe-tRNA-ligase_IIc_bsu_bact"/>
</dbReference>
<name>A0A1G1V7D1_9BACT</name>
<evidence type="ECO:0000256" key="5">
    <source>
        <dbReference type="ARBA" id="ARBA00022598"/>
    </source>
</evidence>
<dbReference type="Pfam" id="PF03147">
    <property type="entry name" value="FDX-ACB"/>
    <property type="match status" value="1"/>
</dbReference>
<dbReference type="InterPro" id="IPR045864">
    <property type="entry name" value="aa-tRNA-synth_II/BPL/LPL"/>
</dbReference>
<evidence type="ECO:0000256" key="12">
    <source>
        <dbReference type="ARBA" id="ARBA00033189"/>
    </source>
</evidence>
<evidence type="ECO:0000256" key="6">
    <source>
        <dbReference type="ARBA" id="ARBA00022723"/>
    </source>
</evidence>
<feature type="domain" description="B5" evidence="15">
    <location>
        <begin position="309"/>
        <end position="387"/>
    </location>
</feature>
<evidence type="ECO:0000256" key="3">
    <source>
        <dbReference type="ARBA" id="ARBA00011209"/>
    </source>
</evidence>
<comment type="caution">
    <text evidence="16">The sequence shown here is derived from an EMBL/GenBank/DDBJ whole genome shotgun (WGS) entry which is preliminary data.</text>
</comment>
<dbReference type="InterPro" id="IPR005121">
    <property type="entry name" value="Fdx_antiC-bd"/>
</dbReference>
<dbReference type="SUPFAM" id="SSF56037">
    <property type="entry name" value="PheT/TilS domain"/>
    <property type="match status" value="1"/>
</dbReference>
<dbReference type="GO" id="GO:0006432">
    <property type="term" value="P:phenylalanyl-tRNA aminoacylation"/>
    <property type="evidence" value="ECO:0007669"/>
    <property type="project" value="InterPro"/>
</dbReference>
<keyword evidence="9" id="KW-0460">Magnesium</keyword>
<dbReference type="PANTHER" id="PTHR10947:SF0">
    <property type="entry name" value="PHENYLALANINE--TRNA LIGASE BETA SUBUNIT"/>
    <property type="match status" value="1"/>
</dbReference>
<dbReference type="SUPFAM" id="SSF55681">
    <property type="entry name" value="Class II aaRS and biotin synthetases"/>
    <property type="match status" value="1"/>
</dbReference>
<dbReference type="EMBL" id="MHBZ01000019">
    <property type="protein sequence ID" value="OGY11349.1"/>
    <property type="molecule type" value="Genomic_DNA"/>
</dbReference>
<keyword evidence="5 16" id="KW-0436">Ligase</keyword>
<feature type="domain" description="FDX-ACB" evidence="14">
    <location>
        <begin position="590"/>
        <end position="674"/>
    </location>
</feature>
<dbReference type="PROSITE" id="PS51483">
    <property type="entry name" value="B5"/>
    <property type="match status" value="1"/>
</dbReference>
<keyword evidence="8" id="KW-0067">ATP-binding</keyword>
<sequence length="674" mass="75575">MDILIPDNWLREFLKTKASPEDLQRCLSLCGPSVERIREGKTGPVYNRVAKAKRIANYNVVYSIEVTTNRVDSASVYGIAKEAAAILPRFKFPARLEIPTPATVKPEADTLPLDISTNPKLTKRVMAVVLQVTNAPSPDWLKNRLEDSGIRSLGSLIDITNYVMLETGHPTHVFDYDRIKTHKLIFRESIPGEKLTTLDKKTFKLPGGDIVIDDGTGEIVDLPGIMGTENSVVNKNTRRIIFFVDNTSPARIRQTSMSLGVRTQAASMNERGVDPELGMTAILRGIQLYKELANGKVVSKIHDIYPNPYKPKKITISEEFIEERLGIKIPAKEVTTILCSLGFGITLQPTTHNLTVQIPSYRALDVSIPEDIVEEIARIYGYHNIPSTLMSGPLPNQPTDSTFNFETKLKNTLKALDGTEVYTSSLVSKNLSSLPVLKGQTLQTPLKLKNPLGKEGEYLRMSLAPSVVRAVEDNKREKGPFHLFEISNTYLPKTEDLPEEKLMLAGVFANYDYRKAKGVVEQLLKEMRVAVIWQAKDQEGYETGRSLAVKSDKKVLGYFGYLNSGHLYYEFSVRELKKCAKDIPNLHPIPKNPPQVEDVNLITPHGVYLAEVIEEIKKVDKQITKVGLADVYEDTKTLRISYSDPEKTLTNSEVEEIRKKILKTLKEKLQISLK</sequence>
<dbReference type="SUPFAM" id="SSF46955">
    <property type="entry name" value="Putative DNA-binding domain"/>
    <property type="match status" value="2"/>
</dbReference>
<comment type="catalytic activity">
    <reaction evidence="13">
        <text>tRNA(Phe) + L-phenylalanine + ATP = L-phenylalanyl-tRNA(Phe) + AMP + diphosphate + H(+)</text>
        <dbReference type="Rhea" id="RHEA:19413"/>
        <dbReference type="Rhea" id="RHEA-COMP:9668"/>
        <dbReference type="Rhea" id="RHEA-COMP:9699"/>
        <dbReference type="ChEBI" id="CHEBI:15378"/>
        <dbReference type="ChEBI" id="CHEBI:30616"/>
        <dbReference type="ChEBI" id="CHEBI:33019"/>
        <dbReference type="ChEBI" id="CHEBI:58095"/>
        <dbReference type="ChEBI" id="CHEBI:78442"/>
        <dbReference type="ChEBI" id="CHEBI:78531"/>
        <dbReference type="ChEBI" id="CHEBI:456215"/>
        <dbReference type="EC" id="6.1.1.20"/>
    </reaction>
</comment>
<evidence type="ECO:0000259" key="15">
    <source>
        <dbReference type="PROSITE" id="PS51483"/>
    </source>
</evidence>
<dbReference type="Gene3D" id="3.50.40.10">
    <property type="entry name" value="Phenylalanyl-trna Synthetase, Chain B, domain 3"/>
    <property type="match status" value="1"/>
</dbReference>
<dbReference type="InterPro" id="IPR045060">
    <property type="entry name" value="Phe-tRNA-ligase_IIc_bsu"/>
</dbReference>
<evidence type="ECO:0000313" key="16">
    <source>
        <dbReference type="EMBL" id="OGY11349.1"/>
    </source>
</evidence>
<dbReference type="GO" id="GO:0005524">
    <property type="term" value="F:ATP binding"/>
    <property type="evidence" value="ECO:0007669"/>
    <property type="project" value="UniProtKB-KW"/>
</dbReference>
<dbReference type="InterPro" id="IPR005146">
    <property type="entry name" value="B3/B4_tRNA-bd"/>
</dbReference>
<accession>A0A1G1V7D1</accession>
<comment type="subunit">
    <text evidence="3">Tetramer of two alpha and two beta subunits.</text>
</comment>
<evidence type="ECO:0000256" key="2">
    <source>
        <dbReference type="ARBA" id="ARBA00008653"/>
    </source>
</evidence>
<comment type="cofactor">
    <cofactor evidence="1">
        <name>Mg(2+)</name>
        <dbReference type="ChEBI" id="CHEBI:18420"/>
    </cofactor>
</comment>
<dbReference type="GO" id="GO:0004826">
    <property type="term" value="F:phenylalanine-tRNA ligase activity"/>
    <property type="evidence" value="ECO:0007669"/>
    <property type="project" value="UniProtKB-EC"/>
</dbReference>
<evidence type="ECO:0000256" key="4">
    <source>
        <dbReference type="ARBA" id="ARBA00012814"/>
    </source>
</evidence>
<dbReference type="Gene3D" id="3.30.70.380">
    <property type="entry name" value="Ferrodoxin-fold anticodon-binding domain"/>
    <property type="match status" value="1"/>
</dbReference>
<dbReference type="Gene3D" id="3.30.930.10">
    <property type="entry name" value="Bira Bifunctional Protein, Domain 2"/>
    <property type="match status" value="1"/>
</dbReference>
<keyword evidence="7" id="KW-0547">Nucleotide-binding</keyword>
<evidence type="ECO:0000256" key="8">
    <source>
        <dbReference type="ARBA" id="ARBA00022840"/>
    </source>
</evidence>
<evidence type="ECO:0000256" key="9">
    <source>
        <dbReference type="ARBA" id="ARBA00022842"/>
    </source>
</evidence>
<dbReference type="SMART" id="SM00874">
    <property type="entry name" value="B5"/>
    <property type="match status" value="1"/>
</dbReference>
<evidence type="ECO:0000256" key="11">
    <source>
        <dbReference type="ARBA" id="ARBA00023146"/>
    </source>
</evidence>
<dbReference type="SUPFAM" id="SSF54991">
    <property type="entry name" value="Anticodon-binding domain of PheRS"/>
    <property type="match status" value="1"/>
</dbReference>
<dbReference type="STRING" id="1797516.A3D26_02480"/>
<reference evidence="16 17" key="1">
    <citation type="journal article" date="2016" name="Nat. Commun.">
        <title>Thousands of microbial genomes shed light on interconnected biogeochemical processes in an aquifer system.</title>
        <authorList>
            <person name="Anantharaman K."/>
            <person name="Brown C.T."/>
            <person name="Hug L.A."/>
            <person name="Sharon I."/>
            <person name="Castelle C.J."/>
            <person name="Probst A.J."/>
            <person name="Thomas B.C."/>
            <person name="Singh A."/>
            <person name="Wilkins M.J."/>
            <person name="Karaoz U."/>
            <person name="Brodie E.L."/>
            <person name="Williams K.H."/>
            <person name="Hubbard S.S."/>
            <person name="Banfield J.F."/>
        </authorList>
    </citation>
    <scope>NUCLEOTIDE SEQUENCE [LARGE SCALE GENOMIC DNA]</scope>
</reference>
<dbReference type="InterPro" id="IPR009061">
    <property type="entry name" value="DNA-bd_dom_put_sf"/>
</dbReference>
<dbReference type="GO" id="GO:0003723">
    <property type="term" value="F:RNA binding"/>
    <property type="evidence" value="ECO:0007669"/>
    <property type="project" value="InterPro"/>
</dbReference>
<keyword evidence="10" id="KW-0648">Protein biosynthesis</keyword>
<keyword evidence="11" id="KW-0030">Aminoacyl-tRNA synthetase</keyword>
<dbReference type="PROSITE" id="PS51447">
    <property type="entry name" value="FDX_ACB"/>
    <property type="match status" value="1"/>
</dbReference>
<dbReference type="GO" id="GO:0009328">
    <property type="term" value="C:phenylalanine-tRNA ligase complex"/>
    <property type="evidence" value="ECO:0007669"/>
    <property type="project" value="TreeGrafter"/>
</dbReference>
<comment type="similarity">
    <text evidence="2">Belongs to the phenylalanyl-tRNA synthetase beta subunit family. Type 1 subfamily.</text>
</comment>
<dbReference type="NCBIfam" id="TIGR00472">
    <property type="entry name" value="pheT_bact"/>
    <property type="match status" value="1"/>
</dbReference>
<gene>
    <name evidence="16" type="ORF">A3D26_02480</name>
</gene>
<dbReference type="SMART" id="SM00873">
    <property type="entry name" value="B3_4"/>
    <property type="match status" value="1"/>
</dbReference>
<keyword evidence="6" id="KW-0479">Metal-binding</keyword>
<evidence type="ECO:0000256" key="10">
    <source>
        <dbReference type="ARBA" id="ARBA00022917"/>
    </source>
</evidence>
<dbReference type="InterPro" id="IPR020825">
    <property type="entry name" value="Phe-tRNA_synthase-like_B3/B4"/>
</dbReference>
<dbReference type="InterPro" id="IPR036690">
    <property type="entry name" value="Fdx_antiC-bd_sf"/>
</dbReference>
<dbReference type="GO" id="GO:0000287">
    <property type="term" value="F:magnesium ion binding"/>
    <property type="evidence" value="ECO:0007669"/>
    <property type="project" value="InterPro"/>
</dbReference>
<organism evidence="16 17">
    <name type="scientific">Candidatus Blackburnbacteria bacterium RIFCSPHIGHO2_02_FULL_44_20</name>
    <dbReference type="NCBI Taxonomy" id="1797516"/>
    <lineage>
        <taxon>Bacteria</taxon>
        <taxon>Candidatus Blackburniibacteriota</taxon>
    </lineage>
</organism>
<dbReference type="Proteomes" id="UP000178319">
    <property type="component" value="Unassembled WGS sequence"/>
</dbReference>
<dbReference type="InterPro" id="IPR005147">
    <property type="entry name" value="tRNA_synthase_B5-dom"/>
</dbReference>